<accession>Q55JX9</accession>
<evidence type="ECO:0000313" key="3">
    <source>
        <dbReference type="EMBL" id="AAW46222.2"/>
    </source>
</evidence>
<dbReference type="Proteomes" id="UP000002149">
    <property type="component" value="Chromosome 11"/>
</dbReference>
<evidence type="ECO:0000313" key="4">
    <source>
        <dbReference type="Proteomes" id="UP000002149"/>
    </source>
</evidence>
<gene>
    <name evidence="3" type="ordered locus">CNK01500</name>
</gene>
<dbReference type="HOGENOM" id="CLU_040908_6_1_1"/>
<dbReference type="GO" id="GO:0071966">
    <property type="term" value="P:fungal-type cell wall polysaccharide metabolic process"/>
    <property type="evidence" value="ECO:0000318"/>
    <property type="project" value="GO_Central"/>
</dbReference>
<dbReference type="Pfam" id="PF11790">
    <property type="entry name" value="Glyco_hydro_cc"/>
    <property type="match status" value="1"/>
</dbReference>
<dbReference type="OrthoDB" id="5959761at2759"/>
<evidence type="ECO:0000259" key="2">
    <source>
        <dbReference type="Pfam" id="PF11790"/>
    </source>
</evidence>
<protein>
    <submittedName>
        <fullName evidence="3">Expressed protein</fullName>
    </submittedName>
</protein>
<dbReference type="InterPro" id="IPR017853">
    <property type="entry name" value="GH"/>
</dbReference>
<name>Q5K9M1_CRYD1</name>
<dbReference type="AlphaFoldDB" id="Q5K9M1"/>
<evidence type="ECO:0000256" key="1">
    <source>
        <dbReference type="SAM" id="SignalP"/>
    </source>
</evidence>
<feature type="chain" id="PRO_5006744913" evidence="1">
    <location>
        <begin position="22"/>
        <end position="441"/>
    </location>
</feature>
<dbReference type="EMBL" id="AE017351">
    <property type="protein sequence ID" value="AAW46222.2"/>
    <property type="molecule type" value="Genomic_DNA"/>
</dbReference>
<feature type="signal peptide" evidence="1">
    <location>
        <begin position="1"/>
        <end position="21"/>
    </location>
</feature>
<proteinExistence type="predicted"/>
<dbReference type="PaxDb" id="214684-Q5K9M1"/>
<sequence length="441" mass="47396">MLMPSTSAAILLLIFCSSARAVPACVRGTTAAATTLSEPNASIIYAQLPTSASGTDQESSLMLNSGKSNSILAATLESHSWSSSYSGGSGSVSNTAAPTRVTFTEQALTSAHLAENSSSSKLPATSAKVATLATQVSNVTVTTGQLMSTKAKVVSSSKGSSAVSATKTGSSFSKMGISWPVQEKDASPIAQFFTSTSTISWWFDWNKNWNQGILNADSVNVSGKFIPMLFDKNFLDNSDTLQKGFTEIMGYNEPDLQTDNGVSSYIDPVTAAGIWKTQITTLRSTYPTIKVQSPVMASDQAWLSTFFATICPPPYSAKDGWGDCPYKPDYVAMHLYTTDPDDFMSTVSAFQKTFGLPLVLSEFACHSFGTNSNPSTADVSTFMQKTTSWMEKQSWLVRYAWFGTVRDSTYLYGVAETNRLMDVTGQLTDLGKQYMNGGQPL</sequence>
<dbReference type="InterPro" id="IPR024655">
    <property type="entry name" value="Asl1_glyco_hydro_catalytic"/>
</dbReference>
<dbReference type="RefSeq" id="XP_024513741.1">
    <property type="nucleotide sequence ID" value="XM_024658051.1"/>
</dbReference>
<dbReference type="Gene3D" id="3.20.20.80">
    <property type="entry name" value="Glycosidases"/>
    <property type="match status" value="1"/>
</dbReference>
<organism evidence="3 4">
    <name type="scientific">Cryptococcus deneoformans (strain JEC21 / ATCC MYA-565)</name>
    <name type="common">Cryptococcus neoformans var. neoformans serotype D</name>
    <dbReference type="NCBI Taxonomy" id="214684"/>
    <lineage>
        <taxon>Eukaryota</taxon>
        <taxon>Fungi</taxon>
        <taxon>Dikarya</taxon>
        <taxon>Basidiomycota</taxon>
        <taxon>Agaricomycotina</taxon>
        <taxon>Tremellomycetes</taxon>
        <taxon>Tremellales</taxon>
        <taxon>Cryptococcaceae</taxon>
        <taxon>Cryptococcus</taxon>
        <taxon>Cryptococcus neoformans species complex</taxon>
    </lineage>
</organism>
<keyword evidence="4" id="KW-1185">Reference proteome</keyword>
<dbReference type="GeneID" id="3254512"/>
<dbReference type="eggNOG" id="ENOG502T1D8">
    <property type="taxonomic scope" value="Eukaryota"/>
</dbReference>
<dbReference type="InParanoid" id="Q5K9M1"/>
<dbReference type="InterPro" id="IPR053183">
    <property type="entry name" value="ASL1"/>
</dbReference>
<dbReference type="GO" id="GO:0009277">
    <property type="term" value="C:fungal-type cell wall"/>
    <property type="evidence" value="ECO:0000318"/>
    <property type="project" value="GO_Central"/>
</dbReference>
<dbReference type="KEGG" id="cne:CNK01500"/>
<reference evidence="3 4" key="1">
    <citation type="journal article" date="2005" name="Science">
        <title>The genome of the basidiomycetous yeast and human pathogen Cryptococcus neoformans.</title>
        <authorList>
            <person name="Loftus B.J."/>
            <person name="Fung E."/>
            <person name="Roncaglia P."/>
            <person name="Rowley D."/>
            <person name="Amedeo P."/>
            <person name="Bruno D."/>
            <person name="Vamathevan J."/>
            <person name="Miranda M."/>
            <person name="Anderson I.J."/>
            <person name="Fraser J.A."/>
            <person name="Allen J.E."/>
            <person name="Bosdet I.E."/>
            <person name="Brent M.R."/>
            <person name="Chiu R."/>
            <person name="Doering T.L."/>
            <person name="Donlin M.J."/>
            <person name="D'Souza C.A."/>
            <person name="Fox D.S."/>
            <person name="Grinberg V."/>
            <person name="Fu J."/>
            <person name="Fukushima M."/>
            <person name="Haas B.J."/>
            <person name="Huang J.C."/>
            <person name="Janbon G."/>
            <person name="Jones S.J."/>
            <person name="Koo H.L."/>
            <person name="Krzywinski M.I."/>
            <person name="Kwon-Chung J.K."/>
            <person name="Lengeler K.B."/>
            <person name="Maiti R."/>
            <person name="Marra M.A."/>
            <person name="Marra R.E."/>
            <person name="Mathewson C.A."/>
            <person name="Mitchell T.G."/>
            <person name="Pertea M."/>
            <person name="Riggs F.R."/>
            <person name="Salzberg S.L."/>
            <person name="Schein J.E."/>
            <person name="Shvartsbeyn A."/>
            <person name="Shin H."/>
            <person name="Shumway M."/>
            <person name="Specht C.A."/>
            <person name="Suh B.B."/>
            <person name="Tenney A."/>
            <person name="Utterback T.R."/>
            <person name="Wickes B.L."/>
            <person name="Wortman J.R."/>
            <person name="Wye N.H."/>
            <person name="Kronstad J.W."/>
            <person name="Lodge J.K."/>
            <person name="Heitman J."/>
            <person name="Davis R.W."/>
            <person name="Fraser C.M."/>
            <person name="Hyman R.W."/>
        </authorList>
    </citation>
    <scope>NUCLEOTIDE SEQUENCE [LARGE SCALE GENOMIC DNA]</scope>
    <source>
        <strain evidence="4">JEC21 / ATCC MYA-565</strain>
    </source>
</reference>
<dbReference type="PANTHER" id="PTHR34154">
    <property type="entry name" value="ALKALI-SENSITIVE LINKAGE PROTEIN 1"/>
    <property type="match status" value="1"/>
</dbReference>
<feature type="domain" description="Asl1-like glycosyl hydrolase catalytic" evidence="2">
    <location>
        <begin position="178"/>
        <end position="434"/>
    </location>
</feature>
<dbReference type="VEuPathDB" id="FungiDB:CNK01500"/>
<keyword evidence="1" id="KW-0732">Signal</keyword>
<dbReference type="PANTHER" id="PTHR34154:SF3">
    <property type="entry name" value="ALKALI-SENSITIVE LINKAGE PROTEIN 1"/>
    <property type="match status" value="1"/>
</dbReference>
<dbReference type="SUPFAM" id="SSF51445">
    <property type="entry name" value="(Trans)glycosidases"/>
    <property type="match status" value="1"/>
</dbReference>
<accession>Q5K9M1</accession>